<accession>A0ABR6W8M6</accession>
<comment type="caution">
    <text evidence="1">The sequence shown here is derived from an EMBL/GenBank/DDBJ whole genome shotgun (WGS) entry which is preliminary data.</text>
</comment>
<sequence length="70" mass="7719">MPLNRTTSKVFTELVSKTWTTNTTGVTGKAGQYNIRAFNGNYEITIKKGDRRVVQQTTVGAEGRSLVVNL</sequence>
<evidence type="ECO:0000313" key="1">
    <source>
        <dbReference type="EMBL" id="MBC3792145.1"/>
    </source>
</evidence>
<gene>
    <name evidence="1" type="ORF">FH603_2655</name>
</gene>
<dbReference type="Proteomes" id="UP000700732">
    <property type="component" value="Unassembled WGS sequence"/>
</dbReference>
<evidence type="ECO:0000313" key="2">
    <source>
        <dbReference type="Proteomes" id="UP000700732"/>
    </source>
</evidence>
<dbReference type="RefSeq" id="WP_186737935.1">
    <property type="nucleotide sequence ID" value="NZ_VFIA01000014.1"/>
</dbReference>
<organism evidence="1 2">
    <name type="scientific">Spirosoma utsteinense</name>
    <dbReference type="NCBI Taxonomy" id="2585773"/>
    <lineage>
        <taxon>Bacteria</taxon>
        <taxon>Pseudomonadati</taxon>
        <taxon>Bacteroidota</taxon>
        <taxon>Cytophagia</taxon>
        <taxon>Cytophagales</taxon>
        <taxon>Cytophagaceae</taxon>
        <taxon>Spirosoma</taxon>
    </lineage>
</organism>
<proteinExistence type="predicted"/>
<reference evidence="1 2" key="1">
    <citation type="submission" date="2019-06" db="EMBL/GenBank/DDBJ databases">
        <title>Spirosoma utsteinense sp. nov. isolated from Antarctic ice-free soils.</title>
        <authorList>
            <person name="Tahon G."/>
        </authorList>
    </citation>
    <scope>NUCLEOTIDE SEQUENCE [LARGE SCALE GENOMIC DNA]</scope>
    <source>
        <strain evidence="1 2">LMG 31447</strain>
    </source>
</reference>
<name>A0ABR6W8M6_9BACT</name>
<protein>
    <submittedName>
        <fullName evidence="1">Uncharacterized protein</fullName>
    </submittedName>
</protein>
<dbReference type="EMBL" id="VFIA01000014">
    <property type="protein sequence ID" value="MBC3792145.1"/>
    <property type="molecule type" value="Genomic_DNA"/>
</dbReference>
<keyword evidence="2" id="KW-1185">Reference proteome</keyword>